<dbReference type="GO" id="GO:0051539">
    <property type="term" value="F:4 iron, 4 sulfur cluster binding"/>
    <property type="evidence" value="ECO:0007669"/>
    <property type="project" value="TreeGrafter"/>
</dbReference>
<proteinExistence type="inferred from homology"/>
<dbReference type="Proteomes" id="UP000193355">
    <property type="component" value="Unassembled WGS sequence"/>
</dbReference>
<dbReference type="InterPro" id="IPR002780">
    <property type="entry name" value="Hyd_form_HypD"/>
</dbReference>
<keyword evidence="2" id="KW-0479">Metal-binding</keyword>
<dbReference type="EMBL" id="FXBB01000007">
    <property type="protein sequence ID" value="SMG21019.1"/>
    <property type="molecule type" value="Genomic_DNA"/>
</dbReference>
<evidence type="ECO:0000256" key="3">
    <source>
        <dbReference type="ARBA" id="ARBA00023004"/>
    </source>
</evidence>
<protein>
    <submittedName>
        <fullName evidence="4">Hydrogenase expression/formation protein HypD</fullName>
    </submittedName>
</protein>
<dbReference type="GO" id="GO:0005506">
    <property type="term" value="F:iron ion binding"/>
    <property type="evidence" value="ECO:0007669"/>
    <property type="project" value="TreeGrafter"/>
</dbReference>
<dbReference type="RefSeq" id="WP_234986125.1">
    <property type="nucleotide sequence ID" value="NZ_FXBB01000007.1"/>
</dbReference>
<gene>
    <name evidence="4" type="ORF">SAMN06275492_10722</name>
</gene>
<evidence type="ECO:0000256" key="1">
    <source>
        <dbReference type="ARBA" id="ARBA00007888"/>
    </source>
</evidence>
<dbReference type="InterPro" id="IPR042244">
    <property type="entry name" value="HypD_2_sf"/>
</dbReference>
<dbReference type="AlphaFoldDB" id="A0A1X7J1J5"/>
<dbReference type="InterPro" id="IPR042243">
    <property type="entry name" value="HypD_1"/>
</dbReference>
<dbReference type="NCBIfam" id="TIGR00075">
    <property type="entry name" value="hypD"/>
    <property type="match status" value="1"/>
</dbReference>
<reference evidence="5" key="1">
    <citation type="submission" date="2017-04" db="EMBL/GenBank/DDBJ databases">
        <authorList>
            <person name="Varghese N."/>
            <person name="Submissions S."/>
        </authorList>
    </citation>
    <scope>NUCLEOTIDE SEQUENCE [LARGE SCALE GENOMIC DNA]</scope>
    <source>
        <strain evidence="5">USBA 82</strain>
    </source>
</reference>
<evidence type="ECO:0000313" key="5">
    <source>
        <dbReference type="Proteomes" id="UP000193355"/>
    </source>
</evidence>
<dbReference type="STRING" id="561720.SAMN06275492_10722"/>
<keyword evidence="5" id="KW-1185">Reference proteome</keyword>
<dbReference type="GO" id="GO:0051604">
    <property type="term" value="P:protein maturation"/>
    <property type="evidence" value="ECO:0007669"/>
    <property type="project" value="TreeGrafter"/>
</dbReference>
<evidence type="ECO:0000313" key="4">
    <source>
        <dbReference type="EMBL" id="SMG21019.1"/>
    </source>
</evidence>
<dbReference type="Gene3D" id="3.40.50.11750">
    <property type="entry name" value="HypD, alpha/beta domain 1"/>
    <property type="match status" value="2"/>
</dbReference>
<evidence type="ECO:0000256" key="2">
    <source>
        <dbReference type="ARBA" id="ARBA00022723"/>
    </source>
</evidence>
<dbReference type="PIRSF" id="PIRSF005622">
    <property type="entry name" value="Hydrgn_mat_hypD"/>
    <property type="match status" value="1"/>
</dbReference>
<keyword evidence="3" id="KW-0408">Iron</keyword>
<dbReference type="GO" id="GO:0070025">
    <property type="term" value="F:carbon monoxide binding"/>
    <property type="evidence" value="ECO:0007669"/>
    <property type="project" value="TreeGrafter"/>
</dbReference>
<comment type="similarity">
    <text evidence="1">Belongs to the HypD family.</text>
</comment>
<accession>A0A1X7J1J5</accession>
<dbReference type="PANTHER" id="PTHR30149">
    <property type="entry name" value="HYDROGENASE PROTEIN ASSEMBLY PROTEIN HYPD"/>
    <property type="match status" value="1"/>
</dbReference>
<dbReference type="Pfam" id="PF01924">
    <property type="entry name" value="HypD"/>
    <property type="match status" value="1"/>
</dbReference>
<dbReference type="PANTHER" id="PTHR30149:SF0">
    <property type="entry name" value="HYDROGENASE MATURATION FACTOR HYPD"/>
    <property type="match status" value="1"/>
</dbReference>
<dbReference type="Gene3D" id="6.10.20.100">
    <property type="match status" value="1"/>
</dbReference>
<sequence>MIRIMEVCGTHTTSIFRHGLREALPGNIKLISGPGCPVCVTSQGEIDQAVKLSESKDVIVATYGDMVRVPGSSGSLADRRAQGADVRVVLSASQCIDLARENPKKQVVFLAVGFETTAPATAATVLQAHREGIDNLSILCFHKKVPPALRTLAEQSWSIDGLLLPGNVAVILGHEPFRFLPEERGIPSVIGGFSPGEILSALGELLRQIKAGSPKLTSCYSSVVRPEGNPIAIDLMRKVFKSGTALWRGLGPIEDSGMVLREEFLSMDGSIRFSLKTEETPDPEGCICGRVLSGLSEPKDCPLFGGICTPVTPVGPCMVSGEGTCSAWFRYGRKELIRWKS</sequence>
<organism evidence="4 5">
    <name type="scientific">Dethiosulfovibrio salsuginis</name>
    <dbReference type="NCBI Taxonomy" id="561720"/>
    <lineage>
        <taxon>Bacteria</taxon>
        <taxon>Thermotogati</taxon>
        <taxon>Synergistota</taxon>
        <taxon>Synergistia</taxon>
        <taxon>Synergistales</taxon>
        <taxon>Dethiosulfovibrionaceae</taxon>
        <taxon>Dethiosulfovibrio</taxon>
    </lineage>
</organism>
<name>A0A1X7J1J5_9BACT</name>